<feature type="compositionally biased region" description="Low complexity" evidence="1">
    <location>
        <begin position="573"/>
        <end position="589"/>
    </location>
</feature>
<dbReference type="STRING" id="215250.A0A316YN77"/>
<feature type="compositionally biased region" description="Polar residues" evidence="1">
    <location>
        <begin position="56"/>
        <end position="66"/>
    </location>
</feature>
<dbReference type="GeneID" id="37039825"/>
<dbReference type="PROSITE" id="PS51340">
    <property type="entry name" value="MOSC"/>
    <property type="match status" value="1"/>
</dbReference>
<gene>
    <name evidence="3" type="ORF">FA10DRAFT_118115</name>
</gene>
<dbReference type="Pfam" id="PF03473">
    <property type="entry name" value="MOSC"/>
    <property type="match status" value="1"/>
</dbReference>
<dbReference type="PANTHER" id="PTHR14237">
    <property type="entry name" value="MOLYBDOPTERIN COFACTOR SULFURASE MOSC"/>
    <property type="match status" value="1"/>
</dbReference>
<dbReference type="Gene3D" id="3.40.640.10">
    <property type="entry name" value="Type I PLP-dependent aspartate aminotransferase-like (Major domain)"/>
    <property type="match status" value="1"/>
</dbReference>
<organism evidence="3 4">
    <name type="scientific">Acaromyces ingoldii</name>
    <dbReference type="NCBI Taxonomy" id="215250"/>
    <lineage>
        <taxon>Eukaryota</taxon>
        <taxon>Fungi</taxon>
        <taxon>Dikarya</taxon>
        <taxon>Basidiomycota</taxon>
        <taxon>Ustilaginomycotina</taxon>
        <taxon>Exobasidiomycetes</taxon>
        <taxon>Exobasidiales</taxon>
        <taxon>Cryptobasidiaceae</taxon>
        <taxon>Acaromyces</taxon>
    </lineage>
</organism>
<dbReference type="InterPro" id="IPR015421">
    <property type="entry name" value="PyrdxlP-dep_Trfase_major"/>
</dbReference>
<dbReference type="SUPFAM" id="SSF141673">
    <property type="entry name" value="MOSC N-terminal domain-like"/>
    <property type="match status" value="1"/>
</dbReference>
<dbReference type="GO" id="GO:0030170">
    <property type="term" value="F:pyridoxal phosphate binding"/>
    <property type="evidence" value="ECO:0007669"/>
    <property type="project" value="InterPro"/>
</dbReference>
<dbReference type="Pfam" id="PF03476">
    <property type="entry name" value="MOSC_N"/>
    <property type="match status" value="1"/>
</dbReference>
<dbReference type="SUPFAM" id="SSF53383">
    <property type="entry name" value="PLP-dependent transferases"/>
    <property type="match status" value="1"/>
</dbReference>
<accession>A0A316YN77</accession>
<evidence type="ECO:0000313" key="4">
    <source>
        <dbReference type="Proteomes" id="UP000245768"/>
    </source>
</evidence>
<keyword evidence="4" id="KW-1185">Reference proteome</keyword>
<feature type="region of interest" description="Disordered" evidence="1">
    <location>
        <begin position="561"/>
        <end position="594"/>
    </location>
</feature>
<dbReference type="PANTHER" id="PTHR14237:SF80">
    <property type="entry name" value="MOLYBDENUM COFACTOR SULFURASE"/>
    <property type="match status" value="1"/>
</dbReference>
<dbReference type="InterPro" id="IPR015422">
    <property type="entry name" value="PyrdxlP-dep_Trfase_small"/>
</dbReference>
<dbReference type="InterPro" id="IPR005303">
    <property type="entry name" value="MOCOS_middle"/>
</dbReference>
<feature type="compositionally biased region" description="Low complexity" evidence="1">
    <location>
        <begin position="395"/>
        <end position="416"/>
    </location>
</feature>
<dbReference type="GO" id="GO:0030151">
    <property type="term" value="F:molybdenum ion binding"/>
    <property type="evidence" value="ECO:0007669"/>
    <property type="project" value="InterPro"/>
</dbReference>
<sequence length="891" mass="97019">MEAYGQHIGEVRRREFASQHLDSSTFLDAASHPPAPLSALDAVHLHLTREGGPISNPHSGSPSGTRTRQRIDEVRELVCREIFGLDRTGGPWRPLDGIADSSNNERGWELIFTSGATASLELVARSFDFGSGDGKGTFGYLEEAHSSLVGLRDIVTGERSDRGAKCAQPLKADSAQIEAFINGAATSSSPSLLALPLQCNATGKRFNGLVASSLLQRRGAHPPRPYILLDAASYLSPSMRLPMRESFSHDSQDESMPDFVAFSFYKLLGSPTGLGGLLVKRSSAARALLASNGKQYFGGGAVSALMASAAWREPARELHAALEDGTGNLHAILSVPTMLQTLRSSSLLGSWSESGAYVDDLTRHLWSSLSSLRHGDGSSVCRMYSPAPRGCGHILSSPQSSPSTASLSSTPTSSASASASLNQGPIVLFNVCRPASAVQDDNALSQSLLIDPNEVDRLASVSDIHLRCGRMCNAGAIANALGLAENAFQKLWHLGVGCGMAGWVQGAGDSQVSSALRVSVCAWNTRGDIDRLVEFLQRFFAIDGCAPTKVEDNEQDVYLSCEDDDEDDERGSASETASQQTDSTSQTSSLGRQRKEHEQRCLRLSSVHLFPIKSCAGQVIDIPWRLKPTGLEYDRQFCVIDLTNGRVMSQKRVKALARIRPSIDLSSRTMTVEFISHDGVSRVPSPIHVHLEEEDGGKELDVDFCDDGSIVRPVLLSCHEVQRRFSEFLGRRCTLARMDRSRLRMDRLPLLLSNESPFLVINQRSVEEVCKWIEQDEGIYMDPERVALCFRSNFVIDGGLDQAFDEDTARRVVVGRSIFAVMGPCRRCEMIALDQVNGRPVPQVLKAVASHRRYTGGALSGRILFGAHLTWIQKSCSQSEWIQVGMPVFLQ</sequence>
<dbReference type="OrthoDB" id="10264306at2759"/>
<feature type="region of interest" description="Disordered" evidence="1">
    <location>
        <begin position="49"/>
        <end position="70"/>
    </location>
</feature>
<evidence type="ECO:0000256" key="1">
    <source>
        <dbReference type="SAM" id="MobiDB-lite"/>
    </source>
</evidence>
<evidence type="ECO:0000313" key="3">
    <source>
        <dbReference type="EMBL" id="PWN90602.1"/>
    </source>
</evidence>
<dbReference type="AlphaFoldDB" id="A0A316YN77"/>
<reference evidence="3 4" key="1">
    <citation type="journal article" date="2018" name="Mol. Biol. Evol.">
        <title>Broad Genomic Sampling Reveals a Smut Pathogenic Ancestry of the Fungal Clade Ustilaginomycotina.</title>
        <authorList>
            <person name="Kijpornyongpan T."/>
            <person name="Mondo S.J."/>
            <person name="Barry K."/>
            <person name="Sandor L."/>
            <person name="Lee J."/>
            <person name="Lipzen A."/>
            <person name="Pangilinan J."/>
            <person name="LaButti K."/>
            <person name="Hainaut M."/>
            <person name="Henrissat B."/>
            <person name="Grigoriev I.V."/>
            <person name="Spatafora J.W."/>
            <person name="Aime M.C."/>
        </authorList>
    </citation>
    <scope>NUCLEOTIDE SEQUENCE [LARGE SCALE GENOMIC DNA]</scope>
    <source>
        <strain evidence="3 4">MCA 4198</strain>
    </source>
</reference>
<dbReference type="InterPro" id="IPR015424">
    <property type="entry name" value="PyrdxlP-dep_Trfase"/>
</dbReference>
<dbReference type="Proteomes" id="UP000245768">
    <property type="component" value="Unassembled WGS sequence"/>
</dbReference>
<dbReference type="GO" id="GO:0016740">
    <property type="term" value="F:transferase activity"/>
    <property type="evidence" value="ECO:0007669"/>
    <property type="project" value="UniProtKB-KW"/>
</dbReference>
<name>A0A316YN77_9BASI</name>
<dbReference type="InParanoid" id="A0A316YN77"/>
<keyword evidence="3" id="KW-0808">Transferase</keyword>
<feature type="region of interest" description="Disordered" evidence="1">
    <location>
        <begin position="393"/>
        <end position="416"/>
    </location>
</feature>
<dbReference type="EMBL" id="KZ819636">
    <property type="protein sequence ID" value="PWN90602.1"/>
    <property type="molecule type" value="Genomic_DNA"/>
</dbReference>
<proteinExistence type="predicted"/>
<dbReference type="RefSeq" id="XP_025377800.1">
    <property type="nucleotide sequence ID" value="XM_025517909.1"/>
</dbReference>
<feature type="domain" description="MOSC" evidence="2">
    <location>
        <begin position="733"/>
        <end position="891"/>
    </location>
</feature>
<protein>
    <submittedName>
        <fullName evidence="3">PLP-dependent transferase</fullName>
    </submittedName>
</protein>
<evidence type="ECO:0000259" key="2">
    <source>
        <dbReference type="PROSITE" id="PS51340"/>
    </source>
</evidence>
<dbReference type="InterPro" id="IPR005302">
    <property type="entry name" value="MoCF_Sase_C"/>
</dbReference>
<dbReference type="Gene3D" id="3.90.1150.10">
    <property type="entry name" value="Aspartate Aminotransferase, domain 1"/>
    <property type="match status" value="1"/>
</dbReference>